<dbReference type="EMBL" id="JACHGW010000001">
    <property type="protein sequence ID" value="MBB6048393.1"/>
    <property type="molecule type" value="Genomic_DNA"/>
</dbReference>
<evidence type="ECO:0000313" key="1">
    <source>
        <dbReference type="EMBL" id="MBB6048393.1"/>
    </source>
</evidence>
<dbReference type="AlphaFoldDB" id="A0A7W9W4D3"/>
<evidence type="ECO:0000313" key="2">
    <source>
        <dbReference type="Proteomes" id="UP000520814"/>
    </source>
</evidence>
<evidence type="ECO:0008006" key="3">
    <source>
        <dbReference type="Google" id="ProtNLM"/>
    </source>
</evidence>
<proteinExistence type="predicted"/>
<dbReference type="InterPro" id="IPR021862">
    <property type="entry name" value="DUF3472"/>
</dbReference>
<accession>A0A7W9W4D3</accession>
<keyword evidence="2" id="KW-1185">Reference proteome</keyword>
<gene>
    <name evidence="1" type="ORF">HNQ39_000155</name>
</gene>
<name>A0A7W9W4D3_ARMRO</name>
<protein>
    <recommendedName>
        <fullName evidence="3">DUF5077 domain-containing protein</fullName>
    </recommendedName>
</protein>
<organism evidence="1 2">
    <name type="scientific">Armatimonas rosea</name>
    <dbReference type="NCBI Taxonomy" id="685828"/>
    <lineage>
        <taxon>Bacteria</taxon>
        <taxon>Bacillati</taxon>
        <taxon>Armatimonadota</taxon>
        <taxon>Armatimonadia</taxon>
        <taxon>Armatimonadales</taxon>
        <taxon>Armatimonadaceae</taxon>
        <taxon>Armatimonas</taxon>
    </lineage>
</organism>
<dbReference type="Pfam" id="PF11958">
    <property type="entry name" value="DUF3472"/>
    <property type="match status" value="1"/>
</dbReference>
<sequence length="368" mass="41072">MKQESTLRVPAFTAYEEQGVTVWYGELKQAGSLTLDLEGRQGELFVEKVPAEGIRMPRGAGKRFVGAKETVTVTTGYWRFTVRGKAEALLLSGPAAKDAHFNLKERKNAASVHLSYALDKEIKAEWFYNEVTVRTEPLHSYYMACGFKRGYFGIQVNSPTERRIIFSIWDSGNEGVDRSKVADEDQVKLLAKGDGVVASGFGNEGTGGHSHLVYPWKKDTTYKFLVHAQPEYVGIRQLTVYSGYFWFPEKRSWGLIARFRAPKDGSYLSGLYSFNENFWGDNGQLLRLAEFGPSWVRTSDGKWQELAAASFSCDATGRAKDRLDFAAGVAKSGRWYLSNGGFVKNGIAYKDPLPPRTLHGMPPETLPA</sequence>
<comment type="caution">
    <text evidence="1">The sequence shown here is derived from an EMBL/GenBank/DDBJ whole genome shotgun (WGS) entry which is preliminary data.</text>
</comment>
<reference evidence="1 2" key="1">
    <citation type="submission" date="2020-08" db="EMBL/GenBank/DDBJ databases">
        <title>Genomic Encyclopedia of Type Strains, Phase IV (KMG-IV): sequencing the most valuable type-strain genomes for metagenomic binning, comparative biology and taxonomic classification.</title>
        <authorList>
            <person name="Goeker M."/>
        </authorList>
    </citation>
    <scope>NUCLEOTIDE SEQUENCE [LARGE SCALE GENOMIC DNA]</scope>
    <source>
        <strain evidence="1 2">DSM 23562</strain>
    </source>
</reference>
<dbReference type="RefSeq" id="WP_184191946.1">
    <property type="nucleotide sequence ID" value="NZ_JACHGW010000001.1"/>
</dbReference>
<dbReference type="Proteomes" id="UP000520814">
    <property type="component" value="Unassembled WGS sequence"/>
</dbReference>